<evidence type="ECO:0000313" key="3">
    <source>
        <dbReference type="Proteomes" id="UP000183190"/>
    </source>
</evidence>
<feature type="transmembrane region" description="Helical" evidence="1">
    <location>
        <begin position="71"/>
        <end position="89"/>
    </location>
</feature>
<keyword evidence="1" id="KW-0472">Membrane</keyword>
<evidence type="ECO:0000313" key="2">
    <source>
        <dbReference type="EMBL" id="SEH61742.1"/>
    </source>
</evidence>
<dbReference type="AlphaFoldDB" id="A0A1H6JIF1"/>
<reference evidence="2 3" key="1">
    <citation type="submission" date="2016-10" db="EMBL/GenBank/DDBJ databases">
        <authorList>
            <person name="de Groot N.N."/>
        </authorList>
    </citation>
    <scope>NUCLEOTIDE SEQUENCE [LARGE SCALE GENOMIC DNA]</scope>
    <source>
        <strain evidence="2 3">YAD2003</strain>
    </source>
</reference>
<dbReference type="OrthoDB" id="1822048at2"/>
<evidence type="ECO:0000256" key="1">
    <source>
        <dbReference type="SAM" id="Phobius"/>
    </source>
</evidence>
<organism evidence="2 3">
    <name type="scientific">Ruminococcus flavefaciens</name>
    <dbReference type="NCBI Taxonomy" id="1265"/>
    <lineage>
        <taxon>Bacteria</taxon>
        <taxon>Bacillati</taxon>
        <taxon>Bacillota</taxon>
        <taxon>Clostridia</taxon>
        <taxon>Eubacteriales</taxon>
        <taxon>Oscillospiraceae</taxon>
        <taxon>Ruminococcus</taxon>
    </lineage>
</organism>
<keyword evidence="1" id="KW-1133">Transmembrane helix</keyword>
<dbReference type="EMBL" id="FNWV01000005">
    <property type="protein sequence ID" value="SEH61742.1"/>
    <property type="molecule type" value="Genomic_DNA"/>
</dbReference>
<keyword evidence="1" id="KW-0812">Transmembrane</keyword>
<proteinExistence type="predicted"/>
<feature type="transmembrane region" description="Helical" evidence="1">
    <location>
        <begin position="101"/>
        <end position="122"/>
    </location>
</feature>
<feature type="transmembrane region" description="Helical" evidence="1">
    <location>
        <begin position="42"/>
        <end position="64"/>
    </location>
</feature>
<sequence>MKISEIFKDILSDVNTKNQRTEEARRERGVYWMTPRDQAGNYFSSFMVLLLPQFLGFVLGLAVTKLLGFGGAAYFVIGGISALAVGTYKSVSFDKISLTPAIVRNIILMLLFCGAFALLMFFGSRSDSK</sequence>
<name>A0A1H6JIF1_RUMFL</name>
<gene>
    <name evidence="2" type="ORF">SAMN02910265_01763</name>
</gene>
<dbReference type="RefSeq" id="WP_074716521.1">
    <property type="nucleotide sequence ID" value="NZ_FNWV01000005.1"/>
</dbReference>
<accession>A0A1H6JIF1</accession>
<dbReference type="Proteomes" id="UP000183190">
    <property type="component" value="Unassembled WGS sequence"/>
</dbReference>
<protein>
    <submittedName>
        <fullName evidence="2">Uncharacterized protein</fullName>
    </submittedName>
</protein>